<reference evidence="4" key="1">
    <citation type="submission" date="2021-01" db="EMBL/GenBank/DDBJ databases">
        <authorList>
            <consortium name="Aspergillus puulaauensis MK2 genome sequencing consortium"/>
            <person name="Kazuki M."/>
            <person name="Futagami T."/>
        </authorList>
    </citation>
    <scope>NUCLEOTIDE SEQUENCE</scope>
    <source>
        <strain evidence="4">MK2</strain>
    </source>
</reference>
<dbReference type="EMBL" id="AP024445">
    <property type="protein sequence ID" value="BCS22365.1"/>
    <property type="molecule type" value="Genomic_DNA"/>
</dbReference>
<feature type="region of interest" description="Disordered" evidence="3">
    <location>
        <begin position="1"/>
        <end position="78"/>
    </location>
</feature>
<reference evidence="4" key="2">
    <citation type="submission" date="2021-02" db="EMBL/GenBank/DDBJ databases">
        <title>Aspergillus puulaauensis MK2 genome sequence.</title>
        <authorList>
            <person name="Futagami T."/>
            <person name="Mori K."/>
            <person name="Kadooka C."/>
            <person name="Tanaka T."/>
        </authorList>
    </citation>
    <scope>NUCLEOTIDE SEQUENCE</scope>
    <source>
        <strain evidence="4">MK2</strain>
    </source>
</reference>
<protein>
    <recommendedName>
        <fullName evidence="6">Fungal-specific transcription factor domain-containing protein</fullName>
    </recommendedName>
</protein>
<feature type="compositionally biased region" description="Low complexity" evidence="3">
    <location>
        <begin position="22"/>
        <end position="35"/>
    </location>
</feature>
<sequence length="569" mass="64393">MFGLEPPSKRQRLDVVDDGRPPTETATATATAAEAKPPPERERETGRNSTKWHNSQPHHHPFAPSNYPEPTSYASPHSTTNIRTVEASNTDPFHSSPGSWYQDGFSQDPGFLASQEELRAILFTLANSAAPTRASSPETAKRELDLDSNASPTTSVSRSYQRQIHEQRRRRESPLSSRRRIEYLKNYVAEIAPWLDMFDSHCTFRQQLPALSHSFPALLYAILAISARQMERKSGIQDWYDSLELYQEAIRLLSPLIQVRDPKIVAACVLLCCLEMMSARAQDWHRHLEGCAALFEASGIHGFCGGLLQAVFWCYARMDLCGALISDGTRTTVLHPSKWLPMGCQEEDAYMLFKDARTPDMHANYAVYLSVKTTELVSNRTKFVELGEDNGCTTEVFTSRWTSLWSDLQAWLAERPSELVPIQTISRKPFPHILFVHWSAISSNQLYHTACILLLKMMPKGLRLPRSPTLSLLWHARRICGISTSNKHQGCLNNAIQPLWIAGRLFSHVSEHEQIVKIIRDIEAETGWGACWRIRDLEVAWGYSVSSRGETTMNQHFSTSIDQRRITVG</sequence>
<keyword evidence="5" id="KW-1185">Reference proteome</keyword>
<dbReference type="PANTHER" id="PTHR37534:SF24">
    <property type="entry name" value="MISCELLANEOUS ZN(II)2CYS6 TRANSCRIPTION FACTOR (EUROFUNG)-RELATED"/>
    <property type="match status" value="1"/>
</dbReference>
<dbReference type="AlphaFoldDB" id="A0A7R7XJ89"/>
<dbReference type="OrthoDB" id="415590at2759"/>
<evidence type="ECO:0000256" key="3">
    <source>
        <dbReference type="SAM" id="MobiDB-lite"/>
    </source>
</evidence>
<dbReference type="Proteomes" id="UP000654913">
    <property type="component" value="Chromosome 3"/>
</dbReference>
<feature type="compositionally biased region" description="Basic and acidic residues" evidence="3">
    <location>
        <begin position="7"/>
        <end position="21"/>
    </location>
</feature>
<evidence type="ECO:0000313" key="4">
    <source>
        <dbReference type="EMBL" id="BCS22365.1"/>
    </source>
</evidence>
<evidence type="ECO:0000256" key="2">
    <source>
        <dbReference type="ARBA" id="ARBA00023242"/>
    </source>
</evidence>
<comment type="subcellular location">
    <subcellularLocation>
        <location evidence="1">Nucleus</location>
    </subcellularLocation>
</comment>
<dbReference type="KEGG" id="apuu:APUU_30590S"/>
<dbReference type="CDD" id="cd12148">
    <property type="entry name" value="fungal_TF_MHR"/>
    <property type="match status" value="1"/>
</dbReference>
<dbReference type="InterPro" id="IPR021858">
    <property type="entry name" value="Fun_TF"/>
</dbReference>
<gene>
    <name evidence="4" type="ORF">APUU_30590S</name>
</gene>
<feature type="compositionally biased region" description="Basic and acidic residues" evidence="3">
    <location>
        <begin position="37"/>
        <end position="46"/>
    </location>
</feature>
<feature type="compositionally biased region" description="Polar residues" evidence="3">
    <location>
        <begin position="68"/>
        <end position="78"/>
    </location>
</feature>
<proteinExistence type="predicted"/>
<dbReference type="GO" id="GO:0045944">
    <property type="term" value="P:positive regulation of transcription by RNA polymerase II"/>
    <property type="evidence" value="ECO:0007669"/>
    <property type="project" value="TreeGrafter"/>
</dbReference>
<dbReference type="RefSeq" id="XP_041554559.1">
    <property type="nucleotide sequence ID" value="XM_041701700.1"/>
</dbReference>
<name>A0A7R7XJ89_9EURO</name>
<evidence type="ECO:0000256" key="1">
    <source>
        <dbReference type="ARBA" id="ARBA00004123"/>
    </source>
</evidence>
<accession>A0A7R7XJ89</accession>
<evidence type="ECO:0000313" key="5">
    <source>
        <dbReference type="Proteomes" id="UP000654913"/>
    </source>
</evidence>
<keyword evidence="2" id="KW-0539">Nucleus</keyword>
<dbReference type="Pfam" id="PF11951">
    <property type="entry name" value="Fungal_trans_2"/>
    <property type="match status" value="1"/>
</dbReference>
<dbReference type="GO" id="GO:0000976">
    <property type="term" value="F:transcription cis-regulatory region binding"/>
    <property type="evidence" value="ECO:0007669"/>
    <property type="project" value="TreeGrafter"/>
</dbReference>
<dbReference type="GeneID" id="64972370"/>
<dbReference type="GO" id="GO:0005634">
    <property type="term" value="C:nucleus"/>
    <property type="evidence" value="ECO:0007669"/>
    <property type="project" value="UniProtKB-SubCell"/>
</dbReference>
<evidence type="ECO:0008006" key="6">
    <source>
        <dbReference type="Google" id="ProtNLM"/>
    </source>
</evidence>
<feature type="region of interest" description="Disordered" evidence="3">
    <location>
        <begin position="129"/>
        <end position="175"/>
    </location>
</feature>
<feature type="compositionally biased region" description="Polar residues" evidence="3">
    <location>
        <begin position="148"/>
        <end position="160"/>
    </location>
</feature>
<dbReference type="PANTHER" id="PTHR37534">
    <property type="entry name" value="TRANSCRIPTIONAL ACTIVATOR PROTEIN UGA3"/>
    <property type="match status" value="1"/>
</dbReference>
<organism evidence="4 5">
    <name type="scientific">Aspergillus puulaauensis</name>
    <dbReference type="NCBI Taxonomy" id="1220207"/>
    <lineage>
        <taxon>Eukaryota</taxon>
        <taxon>Fungi</taxon>
        <taxon>Dikarya</taxon>
        <taxon>Ascomycota</taxon>
        <taxon>Pezizomycotina</taxon>
        <taxon>Eurotiomycetes</taxon>
        <taxon>Eurotiomycetidae</taxon>
        <taxon>Eurotiales</taxon>
        <taxon>Aspergillaceae</taxon>
        <taxon>Aspergillus</taxon>
    </lineage>
</organism>
<feature type="compositionally biased region" description="Polar residues" evidence="3">
    <location>
        <begin position="129"/>
        <end position="138"/>
    </location>
</feature>
<dbReference type="GO" id="GO:0003700">
    <property type="term" value="F:DNA-binding transcription factor activity"/>
    <property type="evidence" value="ECO:0007669"/>
    <property type="project" value="TreeGrafter"/>
</dbReference>